<dbReference type="RefSeq" id="WP_006872686.1">
    <property type="nucleotide sequence ID" value="NZ_JH413849.1"/>
</dbReference>
<evidence type="ECO:0008006" key="3">
    <source>
        <dbReference type="Google" id="ProtNLM"/>
    </source>
</evidence>
<evidence type="ECO:0000313" key="2">
    <source>
        <dbReference type="Proteomes" id="UP000002770"/>
    </source>
</evidence>
<dbReference type="InParanoid" id="G9EU32"/>
<keyword evidence="2" id="KW-1185">Reference proteome</keyword>
<dbReference type="AlphaFoldDB" id="G9EU32"/>
<sequence length="44" mass="4951">MGDTTTFAYDSLGNQFRRQDARGYQTYYAGGKIKEIDALGKQQS</sequence>
<gene>
    <name evidence="1" type="ORF">LDG_8822</name>
</gene>
<reference evidence="1 2" key="1">
    <citation type="journal article" date="2011" name="BMC Genomics">
        <title>Insight into cross-talk between intra-amoebal pathogens.</title>
        <authorList>
            <person name="Gimenez G."/>
            <person name="Bertelli C."/>
            <person name="Moliner C."/>
            <person name="Robert C."/>
            <person name="Raoult D."/>
            <person name="Fournier P.E."/>
            <person name="Greub G."/>
        </authorList>
    </citation>
    <scope>NUCLEOTIDE SEQUENCE [LARGE SCALE GENOMIC DNA]</scope>
    <source>
        <strain evidence="1 2">LLAP12</strain>
    </source>
</reference>
<name>G9EU32_9GAMM</name>
<organism evidence="1 2">
    <name type="scientific">Legionella drancourtii LLAP12</name>
    <dbReference type="NCBI Taxonomy" id="658187"/>
    <lineage>
        <taxon>Bacteria</taxon>
        <taxon>Pseudomonadati</taxon>
        <taxon>Pseudomonadota</taxon>
        <taxon>Gammaproteobacteria</taxon>
        <taxon>Legionellales</taxon>
        <taxon>Legionellaceae</taxon>
        <taxon>Legionella</taxon>
    </lineage>
</organism>
<accession>G9EU32</accession>
<dbReference type="HOGENOM" id="CLU_3218057_0_0_6"/>
<dbReference type="Proteomes" id="UP000002770">
    <property type="component" value="Unassembled WGS sequence"/>
</dbReference>
<protein>
    <recommendedName>
        <fullName evidence="3">Rhs family protein</fullName>
    </recommendedName>
</protein>
<dbReference type="EMBL" id="JH413849">
    <property type="protein sequence ID" value="EHL29106.1"/>
    <property type="molecule type" value="Genomic_DNA"/>
</dbReference>
<evidence type="ECO:0000313" key="1">
    <source>
        <dbReference type="EMBL" id="EHL29106.1"/>
    </source>
</evidence>
<proteinExistence type="predicted"/>